<protein>
    <submittedName>
        <fullName evidence="1">Uncharacterized protein</fullName>
    </submittedName>
</protein>
<dbReference type="Proteomes" id="UP000277094">
    <property type="component" value="Unassembled WGS sequence"/>
</dbReference>
<dbReference type="AlphaFoldDB" id="A0A3N0DXT5"/>
<proteinExistence type="predicted"/>
<reference evidence="1 2" key="1">
    <citation type="submission" date="2018-11" db="EMBL/GenBank/DDBJ databases">
        <authorList>
            <person name="Li F."/>
        </authorList>
    </citation>
    <scope>NUCLEOTIDE SEQUENCE [LARGE SCALE GENOMIC DNA]</scope>
    <source>
        <strain evidence="1 2">KIS18-7</strain>
    </source>
</reference>
<sequence>MPWWWSCTDSDGRVVEPADGRQEFPTRSDAESWVGEFYADLAEEGIAAVTLFEGEREVYGPMSLEA</sequence>
<name>A0A3N0DXT5_9ACTN</name>
<accession>A0A3N0DXT5</accession>
<evidence type="ECO:0000313" key="1">
    <source>
        <dbReference type="EMBL" id="RNL80371.1"/>
    </source>
</evidence>
<keyword evidence="2" id="KW-1185">Reference proteome</keyword>
<gene>
    <name evidence="1" type="ORF">EFL95_08330</name>
</gene>
<organism evidence="1 2">
    <name type="scientific">Nocardioides marmorisolisilvae</name>
    <dbReference type="NCBI Taxonomy" id="1542737"/>
    <lineage>
        <taxon>Bacteria</taxon>
        <taxon>Bacillati</taxon>
        <taxon>Actinomycetota</taxon>
        <taxon>Actinomycetes</taxon>
        <taxon>Propionibacteriales</taxon>
        <taxon>Nocardioidaceae</taxon>
        <taxon>Nocardioides</taxon>
    </lineage>
</organism>
<dbReference type="OrthoDB" id="3214648at2"/>
<comment type="caution">
    <text evidence="1">The sequence shown here is derived from an EMBL/GenBank/DDBJ whole genome shotgun (WGS) entry which is preliminary data.</text>
</comment>
<dbReference type="EMBL" id="RJSG01000002">
    <property type="protein sequence ID" value="RNL80371.1"/>
    <property type="molecule type" value="Genomic_DNA"/>
</dbReference>
<evidence type="ECO:0000313" key="2">
    <source>
        <dbReference type="Proteomes" id="UP000277094"/>
    </source>
</evidence>